<name>Q88526_9ALPH</name>
<dbReference type="GO" id="GO:0004674">
    <property type="term" value="F:protein serine/threonine kinase activity"/>
    <property type="evidence" value="ECO:0007669"/>
    <property type="project" value="UniProtKB-KW"/>
</dbReference>
<sequence length="87" mass="9899">MQGMHAFHNGCSRFLTLGLLFPTLSYFHRTQHTKAIVIEDTKPSQRLLDVLDPWSAIFPTPSYFYQTQHSPAIVIVEYTKLSGNSNS</sequence>
<evidence type="ECO:0000313" key="1">
    <source>
        <dbReference type="EMBL" id="CAA48620.1"/>
    </source>
</evidence>
<reference evidence="1" key="1">
    <citation type="journal article" date="1993" name="J. Gen. Virol.">
        <title>The complete sequence and gene organization of the short unique region of herpesvirus of turkeys.</title>
        <authorList>
            <person name="Zelnik V."/>
            <person name="Darteil R."/>
            <person name="Audonnet J."/>
            <person name="Smith G.D."/>
            <person name="Riviere M."/>
            <person name="Pastorek J."/>
            <person name="Ross N.L.J."/>
        </authorList>
    </citation>
    <scope>NUCLEOTIDE SEQUENCE</scope>
</reference>
<keyword evidence="1" id="KW-0808">Transferase</keyword>
<keyword evidence="1" id="KW-0723">Serine/threonine-protein kinase</keyword>
<keyword evidence="1" id="KW-0418">Kinase</keyword>
<accession>Q88526</accession>
<organism evidence="1">
    <name type="scientific">Gallid alphaherpesvirus 2</name>
    <dbReference type="NCBI Taxonomy" id="10390"/>
    <lineage>
        <taxon>Viruses</taxon>
        <taxon>Duplodnaviria</taxon>
        <taxon>Heunggongvirae</taxon>
        <taxon>Peploviricota</taxon>
        <taxon>Herviviricetes</taxon>
        <taxon>Herpesvirales</taxon>
        <taxon>Orthoherpesviridae</taxon>
        <taxon>Alphaherpesvirinae</taxon>
        <taxon>Mardivirus</taxon>
        <taxon>Mardivirus gallidalpha2</taxon>
    </lineage>
</organism>
<proteinExistence type="predicted"/>
<protein>
    <submittedName>
        <fullName evidence="1">Turkey herpesvirus genes for Us1, Us10, Us2, protein kinase, glycoprotein D, glycoprotein I and glycoprotein E homologues, and ORF1 and ORF3</fullName>
    </submittedName>
</protein>
<dbReference type="EMBL" id="X68653">
    <property type="protein sequence ID" value="CAA48620.1"/>
    <property type="molecule type" value="Genomic_DNA"/>
</dbReference>